<evidence type="ECO:0000256" key="4">
    <source>
        <dbReference type="ARBA" id="ARBA00012961"/>
    </source>
</evidence>
<comment type="function">
    <text evidence="1 13">Essential for recycling GMP and indirectly, cGMP.</text>
</comment>
<dbReference type="SMART" id="SM00072">
    <property type="entry name" value="GuKc"/>
    <property type="match status" value="1"/>
</dbReference>
<dbReference type="InterPro" id="IPR017665">
    <property type="entry name" value="Guanylate_kinase"/>
</dbReference>
<evidence type="ECO:0000256" key="8">
    <source>
        <dbReference type="ARBA" id="ARBA00022741"/>
    </source>
</evidence>
<evidence type="ECO:0000256" key="13">
    <source>
        <dbReference type="HAMAP-Rule" id="MF_00328"/>
    </source>
</evidence>
<dbReference type="EC" id="2.7.4.8" evidence="4 13"/>
<dbReference type="eggNOG" id="COG0194">
    <property type="taxonomic scope" value="Bacteria"/>
</dbReference>
<dbReference type="Proteomes" id="UP000028702">
    <property type="component" value="Unassembled WGS sequence"/>
</dbReference>
<dbReference type="GO" id="GO:0005829">
    <property type="term" value="C:cytosol"/>
    <property type="evidence" value="ECO:0007669"/>
    <property type="project" value="TreeGrafter"/>
</dbReference>
<evidence type="ECO:0000256" key="12">
    <source>
        <dbReference type="ARBA" id="ARBA00048594"/>
    </source>
</evidence>
<keyword evidence="9 13" id="KW-0418">Kinase</keyword>
<dbReference type="Gene3D" id="3.30.63.10">
    <property type="entry name" value="Guanylate Kinase phosphate binding domain"/>
    <property type="match status" value="1"/>
</dbReference>
<feature type="domain" description="Guanylate kinase-like" evidence="14">
    <location>
        <begin position="10"/>
        <end position="189"/>
    </location>
</feature>
<keyword evidence="10 13" id="KW-0067">ATP-binding</keyword>
<dbReference type="PROSITE" id="PS00856">
    <property type="entry name" value="GUANYLATE_KINASE_1"/>
    <property type="match status" value="1"/>
</dbReference>
<dbReference type="AlphaFoldDB" id="A0A081B9G2"/>
<dbReference type="Gene3D" id="3.40.50.300">
    <property type="entry name" value="P-loop containing nucleotide triphosphate hydrolases"/>
    <property type="match status" value="1"/>
</dbReference>
<accession>A0A081B9G2</accession>
<sequence>MNDPEIKRRGLMLVLSSPSGAGKTTLSRLLLADDPNITMSVSATTRKPRPGEEEGVDYYFLSTEDFGLKVNRGEFLEHAKVFDNYYGTPRGPVEEALSDGRDVLFDIDWQGTQQLMESAEDDLVRVFILPPSGQELEMRLKKRAQDPPEVVASRMAKASDEISHYTDYDYIIVNEDVDMSLARLKSILTAERLKRKRQVGLSNFVRGLQQAL</sequence>
<dbReference type="PANTHER" id="PTHR23117:SF13">
    <property type="entry name" value="GUANYLATE KINASE"/>
    <property type="match status" value="1"/>
</dbReference>
<dbReference type="GO" id="GO:0004385">
    <property type="term" value="F:GMP kinase activity"/>
    <property type="evidence" value="ECO:0007669"/>
    <property type="project" value="UniProtKB-UniRule"/>
</dbReference>
<dbReference type="CDD" id="cd00071">
    <property type="entry name" value="GMPK"/>
    <property type="match status" value="1"/>
</dbReference>
<evidence type="ECO:0000256" key="7">
    <source>
        <dbReference type="ARBA" id="ARBA00022679"/>
    </source>
</evidence>
<dbReference type="Pfam" id="PF00625">
    <property type="entry name" value="Guanylate_kin"/>
    <property type="match status" value="1"/>
</dbReference>
<keyword evidence="16" id="KW-1185">Reference proteome</keyword>
<evidence type="ECO:0000256" key="5">
    <source>
        <dbReference type="ARBA" id="ARBA00016296"/>
    </source>
</evidence>
<dbReference type="InterPro" id="IPR008145">
    <property type="entry name" value="GK/Ca_channel_bsu"/>
</dbReference>
<dbReference type="InterPro" id="IPR008144">
    <property type="entry name" value="Guanylate_kin-like_dom"/>
</dbReference>
<dbReference type="InterPro" id="IPR027417">
    <property type="entry name" value="P-loop_NTPase"/>
</dbReference>
<proteinExistence type="inferred from homology"/>
<reference evidence="15 16" key="1">
    <citation type="submission" date="2014-07" db="EMBL/GenBank/DDBJ databases">
        <title>Tepidicaulis marinum gen. nov., sp. nov., a novel marine bacterium denitrifying nitrate to nitrous oxide strictly under microaerobic conditions.</title>
        <authorList>
            <person name="Takeuchi M."/>
            <person name="Yamagishi T."/>
            <person name="Kamagata Y."/>
            <person name="Oshima K."/>
            <person name="Hattori M."/>
            <person name="Katayama T."/>
            <person name="Hanada S."/>
            <person name="Tamaki H."/>
            <person name="Marumo K."/>
            <person name="Maeda H."/>
            <person name="Nedachi M."/>
            <person name="Iwasaki W."/>
            <person name="Suwa Y."/>
            <person name="Sakata S."/>
        </authorList>
    </citation>
    <scope>NUCLEOTIDE SEQUENCE [LARGE SCALE GENOMIC DNA]</scope>
    <source>
        <strain evidence="15 16">MA2</strain>
    </source>
</reference>
<dbReference type="FunFam" id="3.30.63.10:FF:000005">
    <property type="entry name" value="Guanylate kinase"/>
    <property type="match status" value="1"/>
</dbReference>
<dbReference type="HAMAP" id="MF_00328">
    <property type="entry name" value="Guanylate_kinase"/>
    <property type="match status" value="1"/>
</dbReference>
<comment type="caution">
    <text evidence="15">The sequence shown here is derived from an EMBL/GenBank/DDBJ whole genome shotgun (WGS) entry which is preliminary data.</text>
</comment>
<dbReference type="PANTHER" id="PTHR23117">
    <property type="entry name" value="GUANYLATE KINASE-RELATED"/>
    <property type="match status" value="1"/>
</dbReference>
<evidence type="ECO:0000256" key="10">
    <source>
        <dbReference type="ARBA" id="ARBA00022840"/>
    </source>
</evidence>
<evidence type="ECO:0000256" key="3">
    <source>
        <dbReference type="ARBA" id="ARBA00005790"/>
    </source>
</evidence>
<keyword evidence="6 13" id="KW-0963">Cytoplasm</keyword>
<evidence type="ECO:0000313" key="15">
    <source>
        <dbReference type="EMBL" id="GAK44680.1"/>
    </source>
</evidence>
<keyword evidence="8 13" id="KW-0547">Nucleotide-binding</keyword>
<evidence type="ECO:0000256" key="6">
    <source>
        <dbReference type="ARBA" id="ARBA00022490"/>
    </source>
</evidence>
<feature type="binding site" evidence="13">
    <location>
        <begin position="17"/>
        <end position="24"/>
    </location>
    <ligand>
        <name>ATP</name>
        <dbReference type="ChEBI" id="CHEBI:30616"/>
    </ligand>
</feature>
<comment type="subcellular location">
    <subcellularLocation>
        <location evidence="2 13">Cytoplasm</location>
    </subcellularLocation>
</comment>
<dbReference type="InterPro" id="IPR020590">
    <property type="entry name" value="Guanylate_kinase_CS"/>
</dbReference>
<dbReference type="NCBIfam" id="TIGR03263">
    <property type="entry name" value="guanyl_kin"/>
    <property type="match status" value="1"/>
</dbReference>
<dbReference type="SUPFAM" id="SSF52540">
    <property type="entry name" value="P-loop containing nucleoside triphosphate hydrolases"/>
    <property type="match status" value="1"/>
</dbReference>
<comment type="catalytic activity">
    <reaction evidence="12 13">
        <text>GMP + ATP = GDP + ADP</text>
        <dbReference type="Rhea" id="RHEA:20780"/>
        <dbReference type="ChEBI" id="CHEBI:30616"/>
        <dbReference type="ChEBI" id="CHEBI:58115"/>
        <dbReference type="ChEBI" id="CHEBI:58189"/>
        <dbReference type="ChEBI" id="CHEBI:456216"/>
        <dbReference type="EC" id="2.7.4.8"/>
    </reaction>
</comment>
<keyword evidence="7 13" id="KW-0808">Transferase</keyword>
<dbReference type="STRING" id="1333998.M2A_1179"/>
<evidence type="ECO:0000256" key="1">
    <source>
        <dbReference type="ARBA" id="ARBA00003531"/>
    </source>
</evidence>
<dbReference type="GO" id="GO:0005524">
    <property type="term" value="F:ATP binding"/>
    <property type="evidence" value="ECO:0007669"/>
    <property type="project" value="UniProtKB-UniRule"/>
</dbReference>
<evidence type="ECO:0000313" key="16">
    <source>
        <dbReference type="Proteomes" id="UP000028702"/>
    </source>
</evidence>
<evidence type="ECO:0000256" key="2">
    <source>
        <dbReference type="ARBA" id="ARBA00004496"/>
    </source>
</evidence>
<evidence type="ECO:0000259" key="14">
    <source>
        <dbReference type="PROSITE" id="PS50052"/>
    </source>
</evidence>
<dbReference type="EMBL" id="BBIO01000004">
    <property type="protein sequence ID" value="GAK44680.1"/>
    <property type="molecule type" value="Genomic_DNA"/>
</dbReference>
<organism evidence="15 16">
    <name type="scientific">Tepidicaulis marinus</name>
    <dbReference type="NCBI Taxonomy" id="1333998"/>
    <lineage>
        <taxon>Bacteria</taxon>
        <taxon>Pseudomonadati</taxon>
        <taxon>Pseudomonadota</taxon>
        <taxon>Alphaproteobacteria</taxon>
        <taxon>Hyphomicrobiales</taxon>
        <taxon>Parvibaculaceae</taxon>
        <taxon>Tepidicaulis</taxon>
    </lineage>
</organism>
<gene>
    <name evidence="13" type="primary">gmk</name>
    <name evidence="15" type="ORF">M2A_1179</name>
</gene>
<evidence type="ECO:0000256" key="11">
    <source>
        <dbReference type="ARBA" id="ARBA00030128"/>
    </source>
</evidence>
<dbReference type="RefSeq" id="WP_045444322.1">
    <property type="nucleotide sequence ID" value="NZ_BBIO01000004.1"/>
</dbReference>
<evidence type="ECO:0000256" key="9">
    <source>
        <dbReference type="ARBA" id="ARBA00022777"/>
    </source>
</evidence>
<name>A0A081B9G2_9HYPH</name>
<dbReference type="PROSITE" id="PS50052">
    <property type="entry name" value="GUANYLATE_KINASE_2"/>
    <property type="match status" value="1"/>
</dbReference>
<comment type="similarity">
    <text evidence="3 13">Belongs to the guanylate kinase family.</text>
</comment>
<protein>
    <recommendedName>
        <fullName evidence="5 13">Guanylate kinase</fullName>
        <ecNumber evidence="4 13">2.7.4.8</ecNumber>
    </recommendedName>
    <alternativeName>
        <fullName evidence="11 13">GMP kinase</fullName>
    </alternativeName>
</protein>